<dbReference type="EMBL" id="JAAVJL010000002">
    <property type="protein sequence ID" value="NMF59816.1"/>
    <property type="molecule type" value="Genomic_DNA"/>
</dbReference>
<sequence>MQEQNWGDEELWIVTASSPNVQEKQTGQKSPTRDFNPYGSSSKATVSGEELKESRVKAETLAAQMSQFVRVVSKVFATVEKQVEPQAGLQLDEITLSVEISGEGEFKLLGTGGKLGGKGAIELKFKRAELPKVSKASETD</sequence>
<proteinExistence type="predicted"/>
<protein>
    <recommendedName>
        <fullName evidence="2">Pepco domain-containing protein</fullName>
    </recommendedName>
</protein>
<evidence type="ECO:0000256" key="1">
    <source>
        <dbReference type="SAM" id="MobiDB-lite"/>
    </source>
</evidence>
<evidence type="ECO:0000259" key="2">
    <source>
        <dbReference type="Pfam" id="PF24393"/>
    </source>
</evidence>
<dbReference type="Pfam" id="PF24393">
    <property type="entry name" value="Pepco"/>
    <property type="match status" value="1"/>
</dbReference>
<feature type="region of interest" description="Disordered" evidence="1">
    <location>
        <begin position="16"/>
        <end position="52"/>
    </location>
</feature>
<dbReference type="InterPro" id="IPR056947">
    <property type="entry name" value="Pepco_dom"/>
</dbReference>
<evidence type="ECO:0000313" key="4">
    <source>
        <dbReference type="Proteomes" id="UP000738376"/>
    </source>
</evidence>
<dbReference type="Proteomes" id="UP000738376">
    <property type="component" value="Unassembled WGS sequence"/>
</dbReference>
<dbReference type="RefSeq" id="WP_169364801.1">
    <property type="nucleotide sequence ID" value="NZ_JAAVJL010000002.1"/>
</dbReference>
<name>A0ABX1LXY2_9CYAN</name>
<feature type="compositionally biased region" description="Polar residues" evidence="1">
    <location>
        <begin position="16"/>
        <end position="30"/>
    </location>
</feature>
<evidence type="ECO:0000313" key="3">
    <source>
        <dbReference type="EMBL" id="NMF59816.1"/>
    </source>
</evidence>
<accession>A0ABX1LXY2</accession>
<organism evidence="3 4">
    <name type="scientific">Pseudanabaena yagii GIHE-NHR1</name>
    <dbReference type="NCBI Taxonomy" id="2722753"/>
    <lineage>
        <taxon>Bacteria</taxon>
        <taxon>Bacillati</taxon>
        <taxon>Cyanobacteriota</taxon>
        <taxon>Cyanophyceae</taxon>
        <taxon>Pseudanabaenales</taxon>
        <taxon>Pseudanabaenaceae</taxon>
        <taxon>Pseudanabaena</taxon>
        <taxon>Pseudanabaena yagii</taxon>
    </lineage>
</organism>
<feature type="domain" description="Pepco" evidence="2">
    <location>
        <begin position="11"/>
        <end position="127"/>
    </location>
</feature>
<comment type="caution">
    <text evidence="3">The sequence shown here is derived from an EMBL/GenBank/DDBJ whole genome shotgun (WGS) entry which is preliminary data.</text>
</comment>
<reference evidence="3 4" key="1">
    <citation type="submission" date="2020-03" db="EMBL/GenBank/DDBJ databases">
        <title>Draft Genome Sequence of 2-Methylisoborneol Producing Pseudanabaena yagii Strain GIHE-NHR1 Isolated from North Han River in South Korea.</title>
        <authorList>
            <person name="Jeong J."/>
        </authorList>
    </citation>
    <scope>NUCLEOTIDE SEQUENCE [LARGE SCALE GENOMIC DNA]</scope>
    <source>
        <strain evidence="3 4">GIHE-NHR1</strain>
    </source>
</reference>
<keyword evidence="4" id="KW-1185">Reference proteome</keyword>
<gene>
    <name evidence="3" type="ORF">HC246_17770</name>
</gene>